<dbReference type="GO" id="GO:0005829">
    <property type="term" value="C:cytosol"/>
    <property type="evidence" value="ECO:0007669"/>
    <property type="project" value="TreeGrafter"/>
</dbReference>
<dbReference type="PANTHER" id="PTHR43418:SF4">
    <property type="entry name" value="MULTIFUNCTIONAL TRYPTOPHAN BIOSYNTHESIS PROTEIN"/>
    <property type="match status" value="1"/>
</dbReference>
<keyword evidence="1" id="KW-0315">Glutamine amidotransferase</keyword>
<dbReference type="SUPFAM" id="SSF52317">
    <property type="entry name" value="Class I glutamine amidotransferase-like"/>
    <property type="match status" value="1"/>
</dbReference>
<evidence type="ECO:0000313" key="4">
    <source>
        <dbReference type="Proteomes" id="UP000292583"/>
    </source>
</evidence>
<protein>
    <submittedName>
        <fullName evidence="3">Aminodeoxychorismate/anthranilate synthase component II</fullName>
    </submittedName>
</protein>
<dbReference type="RefSeq" id="WP_131163335.1">
    <property type="nucleotide sequence ID" value="NZ_QPGQ01000010.1"/>
</dbReference>
<dbReference type="EMBL" id="QPGR01000001">
    <property type="protein sequence ID" value="TBR82348.1"/>
    <property type="molecule type" value="Genomic_DNA"/>
</dbReference>
<dbReference type="InterPro" id="IPR006221">
    <property type="entry name" value="TrpG/PapA_dom"/>
</dbReference>
<accession>A0A4Q9JVW9</accession>
<keyword evidence="4" id="KW-1185">Reference proteome</keyword>
<dbReference type="FunFam" id="3.40.50.880:FF:000003">
    <property type="entry name" value="Anthranilate synthase component II"/>
    <property type="match status" value="1"/>
</dbReference>
<sequence>MKRILIIDNYDSFTYTIVFYLKELGFKCKVIKNDEFKKVKKLDKFHFSHLIISPGPNSPKESKLSLKAIKYFKKKKKILGICLGHQCIAEAFGGTIAKLKNPQHGKTTLLNHNQKDLFKGIKNDFEICLYHSLYVKKLSKELTIIAKSKEDIIMGIKHKLYPIYGIQFHPEAILSKKGKKILKNFINL</sequence>
<proteinExistence type="predicted"/>
<dbReference type="CDD" id="cd01743">
    <property type="entry name" value="GATase1_Anthranilate_Synthase"/>
    <property type="match status" value="1"/>
</dbReference>
<dbReference type="OrthoDB" id="9806430at2"/>
<dbReference type="InterPro" id="IPR050472">
    <property type="entry name" value="Anth_synth/Amidotransfase"/>
</dbReference>
<evidence type="ECO:0000313" key="3">
    <source>
        <dbReference type="EMBL" id="TBR82348.1"/>
    </source>
</evidence>
<evidence type="ECO:0000256" key="1">
    <source>
        <dbReference type="ARBA" id="ARBA00022962"/>
    </source>
</evidence>
<gene>
    <name evidence="3" type="ORF">DU473_00470</name>
</gene>
<dbReference type="GO" id="GO:0000162">
    <property type="term" value="P:L-tryptophan biosynthetic process"/>
    <property type="evidence" value="ECO:0007669"/>
    <property type="project" value="TreeGrafter"/>
</dbReference>
<name>A0A4Q9JVW9_9BACT</name>
<dbReference type="PRINTS" id="PR00096">
    <property type="entry name" value="GATASE"/>
</dbReference>
<dbReference type="GO" id="GO:0004049">
    <property type="term" value="F:anthranilate synthase activity"/>
    <property type="evidence" value="ECO:0007669"/>
    <property type="project" value="TreeGrafter"/>
</dbReference>
<dbReference type="AlphaFoldDB" id="A0A4Q9JVW9"/>
<feature type="domain" description="Glutamine amidotransferase" evidence="2">
    <location>
        <begin position="5"/>
        <end position="186"/>
    </location>
</feature>
<dbReference type="PROSITE" id="PS51273">
    <property type="entry name" value="GATASE_TYPE_1"/>
    <property type="match status" value="1"/>
</dbReference>
<dbReference type="NCBIfam" id="TIGR00566">
    <property type="entry name" value="trpG_papA"/>
    <property type="match status" value="1"/>
</dbReference>
<dbReference type="InterPro" id="IPR017926">
    <property type="entry name" value="GATASE"/>
</dbReference>
<evidence type="ECO:0000259" key="2">
    <source>
        <dbReference type="Pfam" id="PF00117"/>
    </source>
</evidence>
<organism evidence="3 4">
    <name type="scientific">Campylobacter novaezeelandiae</name>
    <dbReference type="NCBI Taxonomy" id="2267891"/>
    <lineage>
        <taxon>Bacteria</taxon>
        <taxon>Pseudomonadati</taxon>
        <taxon>Campylobacterota</taxon>
        <taxon>Epsilonproteobacteria</taxon>
        <taxon>Campylobacterales</taxon>
        <taxon>Campylobacteraceae</taxon>
        <taxon>Campylobacter</taxon>
    </lineage>
</organism>
<dbReference type="PANTHER" id="PTHR43418">
    <property type="entry name" value="MULTIFUNCTIONAL TRYPTOPHAN BIOSYNTHESIS PROTEIN-RELATED"/>
    <property type="match status" value="1"/>
</dbReference>
<dbReference type="PRINTS" id="PR00097">
    <property type="entry name" value="ANTSNTHASEII"/>
</dbReference>
<dbReference type="InterPro" id="IPR029062">
    <property type="entry name" value="Class_I_gatase-like"/>
</dbReference>
<dbReference type="Pfam" id="PF00117">
    <property type="entry name" value="GATase"/>
    <property type="match status" value="1"/>
</dbReference>
<dbReference type="Gene3D" id="3.40.50.880">
    <property type="match status" value="1"/>
</dbReference>
<comment type="caution">
    <text evidence="3">The sequence shown here is derived from an EMBL/GenBank/DDBJ whole genome shotgun (WGS) entry which is preliminary data.</text>
</comment>
<reference evidence="3 4" key="1">
    <citation type="submission" date="2018-07" db="EMBL/GenBank/DDBJ databases">
        <title>Campylobacter zealandensis sp. nov., isolated from birds and water in New Zealand.</title>
        <authorList>
            <person name="Wilkinson D.A."/>
            <person name="Biggs P.J."/>
            <person name="French N.P."/>
            <person name="Midwinter A.C."/>
        </authorList>
    </citation>
    <scope>NUCLEOTIDE SEQUENCE [LARGE SCALE GENOMIC DNA]</scope>
    <source>
        <strain evidence="3 4">B423b</strain>
    </source>
</reference>
<dbReference type="Proteomes" id="UP000292583">
    <property type="component" value="Unassembled WGS sequence"/>
</dbReference>